<dbReference type="InterPro" id="IPR010791">
    <property type="entry name" value="AttH_dom"/>
</dbReference>
<dbReference type="SUPFAM" id="SSF159245">
    <property type="entry name" value="AttH-like"/>
    <property type="match status" value="1"/>
</dbReference>
<dbReference type="PANTHER" id="PTHR38591">
    <property type="entry name" value="HYDROLASE"/>
    <property type="match status" value="1"/>
</dbReference>
<organism evidence="3 4">
    <name type="scientific">Deinococcus enclensis</name>
    <dbReference type="NCBI Taxonomy" id="1049582"/>
    <lineage>
        <taxon>Bacteria</taxon>
        <taxon>Thermotogati</taxon>
        <taxon>Deinococcota</taxon>
        <taxon>Deinococci</taxon>
        <taxon>Deinococcales</taxon>
        <taxon>Deinococcaceae</taxon>
        <taxon>Deinococcus</taxon>
    </lineage>
</organism>
<dbReference type="PROSITE" id="PS51257">
    <property type="entry name" value="PROKAR_LIPOPROTEIN"/>
    <property type="match status" value="1"/>
</dbReference>
<dbReference type="PANTHER" id="PTHR38591:SF1">
    <property type="entry name" value="BLL1000 PROTEIN"/>
    <property type="match status" value="1"/>
</dbReference>
<name>A0ABT9M9Z4_9DEIO</name>
<dbReference type="Pfam" id="PF07143">
    <property type="entry name" value="CrtC"/>
    <property type="match status" value="1"/>
</dbReference>
<keyword evidence="3" id="KW-0378">Hydrolase</keyword>
<dbReference type="RefSeq" id="WP_191240117.1">
    <property type="nucleotide sequence ID" value="NZ_JAURUR010000001.1"/>
</dbReference>
<dbReference type="EMBL" id="JAURUR010000001">
    <property type="protein sequence ID" value="MDP9763375.1"/>
    <property type="molecule type" value="Genomic_DNA"/>
</dbReference>
<dbReference type="Gene3D" id="2.40.370.10">
    <property type="entry name" value="AttH-like domain"/>
    <property type="match status" value="2"/>
</dbReference>
<keyword evidence="4" id="KW-1185">Reference proteome</keyword>
<comment type="caution">
    <text evidence="3">The sequence shown here is derived from an EMBL/GenBank/DDBJ whole genome shotgun (WGS) entry which is preliminary data.</text>
</comment>
<dbReference type="Pfam" id="PF17186">
    <property type="entry name" value="Lipocalin_9"/>
    <property type="match status" value="1"/>
</dbReference>
<dbReference type="InterPro" id="IPR023374">
    <property type="entry name" value="AttH-like_dom_sf"/>
</dbReference>
<protein>
    <submittedName>
        <fullName evidence="3">Secreted hydrolase</fullName>
    </submittedName>
</protein>
<reference evidence="3 4" key="1">
    <citation type="submission" date="2023-07" db="EMBL/GenBank/DDBJ databases">
        <title>Genomic Encyclopedia of Type Strains, Phase IV (KMG-IV): sequencing the most valuable type-strain genomes for metagenomic binning, comparative biology and taxonomic classification.</title>
        <authorList>
            <person name="Goeker M."/>
        </authorList>
    </citation>
    <scope>NUCLEOTIDE SEQUENCE [LARGE SCALE GENOMIC DNA]</scope>
    <source>
        <strain evidence="3 4">NIO-1023</strain>
    </source>
</reference>
<accession>A0ABT9M9Z4</accession>
<gene>
    <name evidence="3" type="ORF">QO006_000788</name>
</gene>
<proteinExistence type="predicted"/>
<dbReference type="Proteomes" id="UP001232163">
    <property type="component" value="Unassembled WGS sequence"/>
</dbReference>
<evidence type="ECO:0000256" key="1">
    <source>
        <dbReference type="SAM" id="SignalP"/>
    </source>
</evidence>
<keyword evidence="1" id="KW-0732">Signal</keyword>
<feature type="domain" description="AttH" evidence="2">
    <location>
        <begin position="46"/>
        <end position="191"/>
    </location>
</feature>
<dbReference type="GO" id="GO:0016787">
    <property type="term" value="F:hydrolase activity"/>
    <property type="evidence" value="ECO:0007669"/>
    <property type="project" value="UniProtKB-KW"/>
</dbReference>
<feature type="chain" id="PRO_5046706237" evidence="1">
    <location>
        <begin position="25"/>
        <end position="324"/>
    </location>
</feature>
<evidence type="ECO:0000313" key="3">
    <source>
        <dbReference type="EMBL" id="MDP9763375.1"/>
    </source>
</evidence>
<evidence type="ECO:0000259" key="2">
    <source>
        <dbReference type="Pfam" id="PF07143"/>
    </source>
</evidence>
<evidence type="ECO:0000313" key="4">
    <source>
        <dbReference type="Proteomes" id="UP001232163"/>
    </source>
</evidence>
<feature type="signal peptide" evidence="1">
    <location>
        <begin position="1"/>
        <end position="24"/>
    </location>
</feature>
<sequence>MRLIPTLRLLPLALLLAACAPVIESNLDTARLPAATEFGPHNHRLEWWYLSSALPEEGLAFHWAIFRVLSPDLPVPGFFSNVMVTDLKTGQVTFQELKPGLGTASFPPLNLGHGGWTLTQDTVNAPFKLEAGPLKLRLTPAKAPVIHPPGFSGAPETGFMAYQGITRLNFTGEVAGRPVQGQAWFDHQWGTQVPGRSGVWDWFSIQLDNGQDVMVYRTRTPDGRVVQVIASIVDAQGVARAATNVTLEPAAEWTGRTGYRYPQSWRLKADEFDLTVQAVRAEQELLSQTTRIAYWEGAVQVTGTFQGGLAAGQGMMEIVGGTLP</sequence>